<dbReference type="Proteomes" id="UP000885672">
    <property type="component" value="Unassembled WGS sequence"/>
</dbReference>
<accession>A0A7V0T510</accession>
<dbReference type="AlphaFoldDB" id="A0A7V0T510"/>
<name>A0A7V0T510_UNCW3</name>
<sequence length="152" mass="17752">MTGYGRAQGGLRRGTVMDRAGESGASYERRLRRWDVKFKSDWAKQLVDEQRERMRMNAETRFRQLTRFEGMAKGVLGRYVVPSSSVSNYLCFVRELWKLNRKFTGLLLRGAAQERLEKWEGRGLDPEVLSDLAFFVFSIAIADRWPDRPARR</sequence>
<reference evidence="1" key="1">
    <citation type="journal article" date="2020" name="mSystems">
        <title>Genome- and Community-Level Interaction Insights into Carbon Utilization and Element Cycling Functions of Hydrothermarchaeota in Hydrothermal Sediment.</title>
        <authorList>
            <person name="Zhou Z."/>
            <person name="Liu Y."/>
            <person name="Xu W."/>
            <person name="Pan J."/>
            <person name="Luo Z.H."/>
            <person name="Li M."/>
        </authorList>
    </citation>
    <scope>NUCLEOTIDE SEQUENCE [LARGE SCALE GENOMIC DNA]</scope>
    <source>
        <strain evidence="1">SpSt-1182</strain>
    </source>
</reference>
<dbReference type="EMBL" id="DSBX01000131">
    <property type="protein sequence ID" value="HDQ99314.1"/>
    <property type="molecule type" value="Genomic_DNA"/>
</dbReference>
<protein>
    <submittedName>
        <fullName evidence="1">Uncharacterized protein</fullName>
    </submittedName>
</protein>
<proteinExistence type="predicted"/>
<gene>
    <name evidence="1" type="ORF">ENN51_03390</name>
</gene>
<evidence type="ECO:0000313" key="1">
    <source>
        <dbReference type="EMBL" id="HDQ99314.1"/>
    </source>
</evidence>
<organism evidence="1">
    <name type="scientific">candidate division WOR-3 bacterium</name>
    <dbReference type="NCBI Taxonomy" id="2052148"/>
    <lineage>
        <taxon>Bacteria</taxon>
        <taxon>Bacteria division WOR-3</taxon>
    </lineage>
</organism>
<comment type="caution">
    <text evidence="1">The sequence shown here is derived from an EMBL/GenBank/DDBJ whole genome shotgun (WGS) entry which is preliminary data.</text>
</comment>